<feature type="region of interest" description="Disordered" evidence="1">
    <location>
        <begin position="1"/>
        <end position="25"/>
    </location>
</feature>
<reference evidence="2 3" key="1">
    <citation type="journal article" date="2007" name="PLoS Genet.">
        <title>Patterns and implications of gene gain and loss in the evolution of Prochlorococcus.</title>
        <authorList>
            <person name="Kettler G.C."/>
            <person name="Martiny A.C."/>
            <person name="Huang K."/>
            <person name="Zucker J."/>
            <person name="Coleman M.L."/>
            <person name="Rodrigue S."/>
            <person name="Chen F."/>
            <person name="Lapidus A."/>
            <person name="Ferriera S."/>
            <person name="Johnson J."/>
            <person name="Steglich C."/>
            <person name="Church G.M."/>
            <person name="Richardson P."/>
            <person name="Chisholm S.W."/>
        </authorList>
    </citation>
    <scope>NUCLEOTIDE SEQUENCE [LARGE SCALE GENOMIC DNA]</scope>
    <source>
        <strain evidence="3">MIT 9211</strain>
    </source>
</reference>
<dbReference type="AlphaFoldDB" id="A9BC19"/>
<accession>A9BC19</accession>
<feature type="compositionally biased region" description="Basic and acidic residues" evidence="1">
    <location>
        <begin position="14"/>
        <end position="25"/>
    </location>
</feature>
<sequence>MINHYSSDGNCELKNSHLQKDGYRKRRQLEVKRRLSILQHKKIQLERELRTINSMLFSLNKQIESFYNYKKVSIKS</sequence>
<organism evidence="2 3">
    <name type="scientific">Prochlorococcus marinus (strain MIT 9211)</name>
    <dbReference type="NCBI Taxonomy" id="93059"/>
    <lineage>
        <taxon>Bacteria</taxon>
        <taxon>Bacillati</taxon>
        <taxon>Cyanobacteriota</taxon>
        <taxon>Cyanophyceae</taxon>
        <taxon>Synechococcales</taxon>
        <taxon>Prochlorococcaceae</taxon>
        <taxon>Prochlorococcus</taxon>
    </lineage>
</organism>
<evidence type="ECO:0000313" key="2">
    <source>
        <dbReference type="EMBL" id="ABX09381.1"/>
    </source>
</evidence>
<proteinExistence type="predicted"/>
<dbReference type="EMBL" id="CP000878">
    <property type="protein sequence ID" value="ABX09381.1"/>
    <property type="molecule type" value="Genomic_DNA"/>
</dbReference>
<dbReference type="Proteomes" id="UP000000788">
    <property type="component" value="Chromosome"/>
</dbReference>
<evidence type="ECO:0000256" key="1">
    <source>
        <dbReference type="SAM" id="MobiDB-lite"/>
    </source>
</evidence>
<dbReference type="KEGG" id="pmj:P9211_14501"/>
<gene>
    <name evidence="2" type="ordered locus">P9211_14501</name>
</gene>
<keyword evidence="3" id="KW-1185">Reference proteome</keyword>
<dbReference type="HOGENOM" id="CLU_2651534_0_0_3"/>
<name>A9BC19_PROM4</name>
<protein>
    <submittedName>
        <fullName evidence="2">Uncharacterized protein</fullName>
    </submittedName>
</protein>
<evidence type="ECO:0000313" key="3">
    <source>
        <dbReference type="Proteomes" id="UP000000788"/>
    </source>
</evidence>